<feature type="domain" description="Xrn1 helical" evidence="9">
    <location>
        <begin position="341"/>
        <end position="695"/>
    </location>
</feature>
<keyword evidence="5 6" id="KW-0269">Exonuclease</keyword>
<evidence type="ECO:0000256" key="2">
    <source>
        <dbReference type="ARBA" id="ARBA00022664"/>
    </source>
</evidence>
<dbReference type="PIRSF" id="PIRSF037239">
    <property type="entry name" value="Exonuclease_Xrn2"/>
    <property type="match status" value="1"/>
</dbReference>
<gene>
    <name evidence="10" type="ORF">HID58_059972</name>
</gene>
<keyword evidence="3 6" id="KW-0540">Nuclease</keyword>
<evidence type="ECO:0000259" key="8">
    <source>
        <dbReference type="Pfam" id="PF03159"/>
    </source>
</evidence>
<dbReference type="InterPro" id="IPR004859">
    <property type="entry name" value="Xrn1_N"/>
</dbReference>
<evidence type="ECO:0000256" key="3">
    <source>
        <dbReference type="ARBA" id="ARBA00022722"/>
    </source>
</evidence>
<evidence type="ECO:0000259" key="9">
    <source>
        <dbReference type="Pfam" id="PF17846"/>
    </source>
</evidence>
<dbReference type="InterPro" id="IPR041412">
    <property type="entry name" value="Xrn1_helical"/>
</dbReference>
<dbReference type="Pfam" id="PF03159">
    <property type="entry name" value="XRN_N"/>
    <property type="match status" value="1"/>
</dbReference>
<dbReference type="InterPro" id="IPR017151">
    <property type="entry name" value="Xrn2/3/4"/>
</dbReference>
<evidence type="ECO:0000313" key="10">
    <source>
        <dbReference type="EMBL" id="KAH0883876.1"/>
    </source>
</evidence>
<reference evidence="10 11" key="1">
    <citation type="submission" date="2021-05" db="EMBL/GenBank/DDBJ databases">
        <title>Genome Assembly of Synthetic Allotetraploid Brassica napus Reveals Homoeologous Exchanges between Subgenomes.</title>
        <authorList>
            <person name="Davis J.T."/>
        </authorList>
    </citation>
    <scope>NUCLEOTIDE SEQUENCE [LARGE SCALE GENOMIC DNA]</scope>
    <source>
        <strain evidence="11">cv. Da-Ae</strain>
        <tissue evidence="10">Seedling</tissue>
    </source>
</reference>
<evidence type="ECO:0000313" key="11">
    <source>
        <dbReference type="Proteomes" id="UP000824890"/>
    </source>
</evidence>
<dbReference type="Proteomes" id="UP000824890">
    <property type="component" value="Unassembled WGS sequence"/>
</dbReference>
<keyword evidence="2 6" id="KW-0507">mRNA processing</keyword>
<feature type="compositionally biased region" description="Basic and acidic residues" evidence="7">
    <location>
        <begin position="799"/>
        <end position="830"/>
    </location>
</feature>
<evidence type="ECO:0000256" key="6">
    <source>
        <dbReference type="PIRNR" id="PIRNR037239"/>
    </source>
</evidence>
<dbReference type="Gene3D" id="3.40.50.12390">
    <property type="match status" value="2"/>
</dbReference>
<protein>
    <recommendedName>
        <fullName evidence="6">5'-3' exoribonuclease</fullName>
        <ecNumber evidence="6">3.1.13.-</ecNumber>
    </recommendedName>
</protein>
<comment type="function">
    <text evidence="6">Possesses 5'-&gt;3' exoribonuclease activity. Acts as an endogenous post-transcriptional gene silencing (PTGS) suppressor.</text>
</comment>
<dbReference type="CDD" id="cd18673">
    <property type="entry name" value="PIN_XRN1-2-like"/>
    <property type="match status" value="1"/>
</dbReference>
<keyword evidence="4 6" id="KW-0378">Hydrolase</keyword>
<organism evidence="10 11">
    <name type="scientific">Brassica napus</name>
    <name type="common">Rape</name>
    <dbReference type="NCBI Taxonomy" id="3708"/>
    <lineage>
        <taxon>Eukaryota</taxon>
        <taxon>Viridiplantae</taxon>
        <taxon>Streptophyta</taxon>
        <taxon>Embryophyta</taxon>
        <taxon>Tracheophyta</taxon>
        <taxon>Spermatophyta</taxon>
        <taxon>Magnoliopsida</taxon>
        <taxon>eudicotyledons</taxon>
        <taxon>Gunneridae</taxon>
        <taxon>Pentapetalae</taxon>
        <taxon>rosids</taxon>
        <taxon>malvids</taxon>
        <taxon>Brassicales</taxon>
        <taxon>Brassicaceae</taxon>
        <taxon>Brassiceae</taxon>
        <taxon>Brassica</taxon>
    </lineage>
</organism>
<dbReference type="EC" id="3.1.13.-" evidence="6"/>
<dbReference type="InterPro" id="IPR027073">
    <property type="entry name" value="5_3_exoribonuclease"/>
</dbReference>
<evidence type="ECO:0000256" key="1">
    <source>
        <dbReference type="ARBA" id="ARBA00006994"/>
    </source>
</evidence>
<name>A0ABQ7ZUE4_BRANA</name>
<proteinExistence type="inferred from homology"/>
<dbReference type="Gene3D" id="1.25.40.1050">
    <property type="match status" value="1"/>
</dbReference>
<sequence>MGVPSFYRWLIERYPLILQDVIEEEPLDVKVPVDTIKPNPSCVEYDNLYLDMNIIIHPCSPTTFSEVFQCMFYYIDRLFVMVRPRKLLFLAIDSVAPRAKMNQQRSRRFRAAKDAAEASDCVKSLRVKGRGYLLNWTLKFLTLMLLTPGTEFMSTLSFALQYYIHVRLNSDPGWKNIKVIPSDANVPGEGEHKIMSYIRLQKNHPGYNPNTCHFLYGLDADLIMLALATHEVHISILREYCFDKLFSLLHNKTNASCAVSSGTGQQIVRARYRARQETCLIKLRQMLWLRSHTSRDRAQSSRNCNYDPVVQLDSLVEVSDSLRPSFDNNTSVANVETYFLTEYSIFVTFGWIVVDLCDYNLCLLDGFSSGKGEEDKVRLGVQGWRERYYEEKFIAKTIEEMEQICRDVVSFLMPVLKYTEGLCWIMHYYYHGVCSWNWSVYPYHYAPFASDLKFLDKLYIKFELGSTFKQFNQLLAVLPSASAHALPECFRKLMTDPSSPIAELYPPDFEIDMNGKRYSWQGIAKLPFIEEQRLLDAAAKMEHSLTNEEVRRNNVLSDMLFVVLSYPLAELIRSLSSRTIKLSNKERATVKEKIDHGLSEGMNGYLALCGGDRQHSCFSSPIAGDGRCISQSSDVSSFIKNFGVVIFRPPELYQINTFLYSCAIYKLPDDLRGSDIARPPPGVVLPKKTVQLADLKGGANLWHEDGDRRRAPAKIIKIKRLGKAAHRFVLQTISSQPDNTHINTEPALCPNTIFHNNQVSRKVPSLRGSAVQRKHPQSELALKKTEAIKVNSPRRRRHQSESARKRRKEGEIWLTEGTERRMSSKQTKEKAIWKTKGLEVKSMRRTDWNTKVLDSLRSET</sequence>
<feature type="region of interest" description="Disordered" evidence="7">
    <location>
        <begin position="787"/>
        <end position="830"/>
    </location>
</feature>
<evidence type="ECO:0000256" key="5">
    <source>
        <dbReference type="ARBA" id="ARBA00022839"/>
    </source>
</evidence>
<dbReference type="Pfam" id="PF17846">
    <property type="entry name" value="XRN_M"/>
    <property type="match status" value="1"/>
</dbReference>
<accession>A0ABQ7ZUE4</accession>
<evidence type="ECO:0000256" key="4">
    <source>
        <dbReference type="ARBA" id="ARBA00022801"/>
    </source>
</evidence>
<comment type="caution">
    <text evidence="10">The sequence shown here is derived from an EMBL/GenBank/DDBJ whole genome shotgun (WGS) entry which is preliminary data.</text>
</comment>
<dbReference type="PANTHER" id="PTHR12341">
    <property type="entry name" value="5'-&gt;3' EXORIBONUCLEASE"/>
    <property type="match status" value="1"/>
</dbReference>
<keyword evidence="11" id="KW-1185">Reference proteome</keyword>
<dbReference type="EMBL" id="JAGKQM010000014">
    <property type="protein sequence ID" value="KAH0883876.1"/>
    <property type="molecule type" value="Genomic_DNA"/>
</dbReference>
<evidence type="ECO:0000256" key="7">
    <source>
        <dbReference type="SAM" id="MobiDB-lite"/>
    </source>
</evidence>
<comment type="similarity">
    <text evidence="1 6">Belongs to the 5'-3' exonuclease family. XRN2/RAT1 subfamily.</text>
</comment>
<feature type="domain" description="Xrn1 N-terminal" evidence="8">
    <location>
        <begin position="1"/>
        <end position="239"/>
    </location>
</feature>
<dbReference type="PANTHER" id="PTHR12341:SF64">
    <property type="entry name" value="5'-3' EXORIBONUCLEASE 2"/>
    <property type="match status" value="1"/>
</dbReference>